<reference evidence="3" key="1">
    <citation type="submission" date="2022-07" db="EMBL/GenBank/DDBJ databases">
        <title>Taxonomy of Novel Oxalotrophic and Methylotrophic Bacteria.</title>
        <authorList>
            <person name="Sahin N."/>
            <person name="Tani A."/>
        </authorList>
    </citation>
    <scope>NUCLEOTIDE SEQUENCE</scope>
    <source>
        <strain evidence="3">Y10</strain>
    </source>
</reference>
<organism evidence="3 4">
    <name type="scientific">Neptunitalea lumnitzerae</name>
    <dbReference type="NCBI Taxonomy" id="2965509"/>
    <lineage>
        <taxon>Bacteria</taxon>
        <taxon>Pseudomonadati</taxon>
        <taxon>Bacteroidota</taxon>
        <taxon>Flavobacteriia</taxon>
        <taxon>Flavobacteriales</taxon>
        <taxon>Flavobacteriaceae</taxon>
        <taxon>Neptunitalea</taxon>
    </lineage>
</organism>
<dbReference type="EMBL" id="BRVO01000001">
    <property type="protein sequence ID" value="GLB48888.1"/>
    <property type="molecule type" value="Genomic_DNA"/>
</dbReference>
<accession>A0ABQ5MHL6</accession>
<feature type="transmembrane region" description="Helical" evidence="1">
    <location>
        <begin position="82"/>
        <end position="103"/>
    </location>
</feature>
<keyword evidence="1" id="KW-1133">Transmembrane helix</keyword>
<comment type="caution">
    <text evidence="3">The sequence shown here is derived from an EMBL/GenBank/DDBJ whole genome shotgun (WGS) entry which is preliminary data.</text>
</comment>
<dbReference type="Pfam" id="PF06724">
    <property type="entry name" value="DUF1206"/>
    <property type="match status" value="2"/>
</dbReference>
<dbReference type="InterPro" id="IPR009597">
    <property type="entry name" value="DUF1206"/>
</dbReference>
<feature type="domain" description="DUF1206" evidence="2">
    <location>
        <begin position="175"/>
        <end position="244"/>
    </location>
</feature>
<feature type="transmembrane region" description="Helical" evidence="1">
    <location>
        <begin position="44"/>
        <end position="62"/>
    </location>
</feature>
<feature type="domain" description="DUF1206" evidence="2">
    <location>
        <begin position="2"/>
        <end position="65"/>
    </location>
</feature>
<keyword evidence="1" id="KW-0812">Transmembrane</keyword>
<feature type="transmembrane region" description="Helical" evidence="1">
    <location>
        <begin position="123"/>
        <end position="140"/>
    </location>
</feature>
<name>A0ABQ5MHL6_9FLAO</name>
<dbReference type="Proteomes" id="UP001143543">
    <property type="component" value="Unassembled WGS sequence"/>
</dbReference>
<evidence type="ECO:0000313" key="3">
    <source>
        <dbReference type="EMBL" id="GLB48888.1"/>
    </source>
</evidence>
<proteinExistence type="predicted"/>
<feature type="transmembrane region" description="Helical" evidence="1">
    <location>
        <begin position="174"/>
        <end position="196"/>
    </location>
</feature>
<gene>
    <name evidence="3" type="ORF">Y10_12560</name>
</gene>
<evidence type="ECO:0000313" key="4">
    <source>
        <dbReference type="Proteomes" id="UP001143543"/>
    </source>
</evidence>
<evidence type="ECO:0000259" key="2">
    <source>
        <dbReference type="Pfam" id="PF06724"/>
    </source>
</evidence>
<evidence type="ECO:0000256" key="1">
    <source>
        <dbReference type="SAM" id="Phobius"/>
    </source>
</evidence>
<sequence>MASKGVVYFITGALTCLAAFNLGGKKAGKSDALSFIDNQAFGNVLLLILAVGLFCYVFWRGIQAIQDPENIGSDKKGKVKRAAFFVSAVIYGALAVSAVMRVVSNSSGGSGSKPGSSLLTGDVGVVLFFIIGLSIIGAAVNQFHKVYTKKFLEKFNYKSITDSSKRKVIKNTGMAGLSSRGILFLILGYFFIRAAIESNTNNIKNTKDAFSFLENSSYGSILLGVVAAGLVCYSIYMFMMSRYRKFDF</sequence>
<keyword evidence="4" id="KW-1185">Reference proteome</keyword>
<protein>
    <submittedName>
        <fullName evidence="3">Membrane protein</fullName>
    </submittedName>
</protein>
<keyword evidence="1" id="KW-0472">Membrane</keyword>
<feature type="transmembrane region" description="Helical" evidence="1">
    <location>
        <begin position="7"/>
        <end position="24"/>
    </location>
</feature>
<feature type="transmembrane region" description="Helical" evidence="1">
    <location>
        <begin position="216"/>
        <end position="239"/>
    </location>
</feature>